<organism evidence="2 3">
    <name type="scientific">Pseudoduganella lutea</name>
    <dbReference type="NCBI Taxonomy" id="321985"/>
    <lineage>
        <taxon>Bacteria</taxon>
        <taxon>Pseudomonadati</taxon>
        <taxon>Pseudomonadota</taxon>
        <taxon>Betaproteobacteria</taxon>
        <taxon>Burkholderiales</taxon>
        <taxon>Oxalobacteraceae</taxon>
        <taxon>Telluria group</taxon>
        <taxon>Pseudoduganella</taxon>
    </lineage>
</organism>
<evidence type="ECO:0000313" key="2">
    <source>
        <dbReference type="EMBL" id="QBE63300.1"/>
    </source>
</evidence>
<dbReference type="EMBL" id="CP035913">
    <property type="protein sequence ID" value="QBE63300.1"/>
    <property type="molecule type" value="Genomic_DNA"/>
</dbReference>
<dbReference type="NCBIfam" id="TIGR02595">
    <property type="entry name" value="PEP_CTERM"/>
    <property type="match status" value="1"/>
</dbReference>
<accession>A0A4P6KWE8</accession>
<evidence type="ECO:0000313" key="3">
    <source>
        <dbReference type="Proteomes" id="UP000290637"/>
    </source>
</evidence>
<dbReference type="Proteomes" id="UP000290637">
    <property type="component" value="Chromosome"/>
</dbReference>
<dbReference type="Pfam" id="PF07589">
    <property type="entry name" value="PEP-CTERM"/>
    <property type="match status" value="1"/>
</dbReference>
<protein>
    <submittedName>
        <fullName evidence="2">PEP-CTERM sorting domain-containing protein</fullName>
    </submittedName>
</protein>
<name>A0A4P6KWE8_9BURK</name>
<proteinExistence type="predicted"/>
<sequence length="262" mass="26841">MFCVVQARGVLFNNNGITMHKFKKIVVAAAMTIAAASAAAAPITVGGVTWDPDYPLDFASSSVQLHQFVAPDGSVSGFGIVSTMNGYSQDQFCPGCELTIVYGGYNLVGSAGNTNLFTGGFINIYRNDGPSTINPSDPLTMNAGNTGIGELWLSLTGHTYNGTTLLGTLNALNPPNGSGLGQLDVAGGVAGAYFDTNQQVDGADVAFSSSFTQPYPGTTGIEHIVGTGNLFGQTAVPVPEPGSLALVGLGLAGLATLRRRKG</sequence>
<reference evidence="2 3" key="1">
    <citation type="submission" date="2019-02" db="EMBL/GenBank/DDBJ databases">
        <title>Draft Genome Sequences of Six Type Strains of the Genus Massilia.</title>
        <authorList>
            <person name="Miess H."/>
            <person name="Frediansyhah A."/>
            <person name="Gross H."/>
        </authorList>
    </citation>
    <scope>NUCLEOTIDE SEQUENCE [LARGE SCALE GENOMIC DNA]</scope>
    <source>
        <strain evidence="2 3">DSM 17473</strain>
    </source>
</reference>
<dbReference type="OrthoDB" id="8891598at2"/>
<keyword evidence="3" id="KW-1185">Reference proteome</keyword>
<evidence type="ECO:0000259" key="1">
    <source>
        <dbReference type="Pfam" id="PF07589"/>
    </source>
</evidence>
<gene>
    <name evidence="2" type="ORF">EWM63_10275</name>
</gene>
<feature type="domain" description="Ice-binding protein C-terminal" evidence="1">
    <location>
        <begin position="237"/>
        <end position="260"/>
    </location>
</feature>
<dbReference type="KEGG" id="plue:EWM63_10275"/>
<dbReference type="AlphaFoldDB" id="A0A4P6KWE8"/>
<dbReference type="InterPro" id="IPR013424">
    <property type="entry name" value="Ice-binding_C"/>
</dbReference>